<keyword evidence="2" id="KW-1185">Reference proteome</keyword>
<dbReference type="AlphaFoldDB" id="A0ABD5PNX1"/>
<protein>
    <submittedName>
        <fullName evidence="1">Uncharacterized protein</fullName>
    </submittedName>
</protein>
<dbReference type="EMBL" id="JBHSFA010000002">
    <property type="protein sequence ID" value="MFC4541589.1"/>
    <property type="molecule type" value="Genomic_DNA"/>
</dbReference>
<organism evidence="1 2">
    <name type="scientific">Halosolutus amylolyticus</name>
    <dbReference type="NCBI Taxonomy" id="2932267"/>
    <lineage>
        <taxon>Archaea</taxon>
        <taxon>Methanobacteriati</taxon>
        <taxon>Methanobacteriota</taxon>
        <taxon>Stenosarchaea group</taxon>
        <taxon>Halobacteria</taxon>
        <taxon>Halobacteriales</taxon>
        <taxon>Natrialbaceae</taxon>
        <taxon>Halosolutus</taxon>
    </lineage>
</organism>
<comment type="caution">
    <text evidence="1">The sequence shown here is derived from an EMBL/GenBank/DDBJ whole genome shotgun (WGS) entry which is preliminary data.</text>
</comment>
<reference evidence="1 2" key="1">
    <citation type="journal article" date="2019" name="Int. J. Syst. Evol. Microbiol.">
        <title>The Global Catalogue of Microorganisms (GCM) 10K type strain sequencing project: providing services to taxonomists for standard genome sequencing and annotation.</title>
        <authorList>
            <consortium name="The Broad Institute Genomics Platform"/>
            <consortium name="The Broad Institute Genome Sequencing Center for Infectious Disease"/>
            <person name="Wu L."/>
            <person name="Ma J."/>
        </authorList>
    </citation>
    <scope>NUCLEOTIDE SEQUENCE [LARGE SCALE GENOMIC DNA]</scope>
    <source>
        <strain evidence="1 2">WLHS5</strain>
    </source>
</reference>
<evidence type="ECO:0000313" key="2">
    <source>
        <dbReference type="Proteomes" id="UP001595898"/>
    </source>
</evidence>
<gene>
    <name evidence="1" type="ORF">ACFO5R_06580</name>
</gene>
<sequence length="46" mass="5470">MAYQLRCDSCDLDREFADWADANRYASDHEAEFTEHWVSIHDLQHA</sequence>
<dbReference type="Proteomes" id="UP001595898">
    <property type="component" value="Unassembled WGS sequence"/>
</dbReference>
<dbReference type="RefSeq" id="WP_250139745.1">
    <property type="nucleotide sequence ID" value="NZ_JALIQP010000002.1"/>
</dbReference>
<name>A0ABD5PNX1_9EURY</name>
<accession>A0ABD5PNX1</accession>
<evidence type="ECO:0000313" key="1">
    <source>
        <dbReference type="EMBL" id="MFC4541589.1"/>
    </source>
</evidence>
<proteinExistence type="predicted"/>